<evidence type="ECO:0000313" key="2">
    <source>
        <dbReference type="Proteomes" id="UP000070224"/>
    </source>
</evidence>
<dbReference type="AlphaFoldDB" id="A0A134B9X0"/>
<dbReference type="PATRIC" id="fig|322095.3.peg.846"/>
<dbReference type="Proteomes" id="UP000070224">
    <property type="component" value="Unassembled WGS sequence"/>
</dbReference>
<comment type="caution">
    <text evidence="1">The sequence shown here is derived from an EMBL/GenBank/DDBJ whole genome shotgun (WGS) entry which is preliminary data.</text>
</comment>
<evidence type="ECO:0000313" key="1">
    <source>
        <dbReference type="EMBL" id="KXB76747.1"/>
    </source>
</evidence>
<proteinExistence type="predicted"/>
<accession>A0A134B9X0</accession>
<name>A0A134B9X0_9PORP</name>
<protein>
    <submittedName>
        <fullName evidence="1">Uncharacterized protein</fullName>
    </submittedName>
</protein>
<keyword evidence="2" id="KW-1185">Reference proteome</keyword>
<gene>
    <name evidence="1" type="ORF">HMPREF3185_00858</name>
</gene>
<feature type="non-terminal residue" evidence="1">
    <location>
        <position position="1"/>
    </location>
</feature>
<dbReference type="EMBL" id="LSDK01000057">
    <property type="protein sequence ID" value="KXB76747.1"/>
    <property type="molecule type" value="Genomic_DNA"/>
</dbReference>
<sequence length="43" mass="4719">KTTCVDRGKPLRDGVFSFTRVALFPPLDKGNTRDKAKGVRIAS</sequence>
<reference evidence="2" key="1">
    <citation type="submission" date="2016-01" db="EMBL/GenBank/DDBJ databases">
        <authorList>
            <person name="Mitreva M."/>
            <person name="Pepin K.H."/>
            <person name="Mihindukulasuriya K.A."/>
            <person name="Fulton R."/>
            <person name="Fronick C."/>
            <person name="O'Laughlin M."/>
            <person name="Miner T."/>
            <person name="Herter B."/>
            <person name="Rosa B.A."/>
            <person name="Cordes M."/>
            <person name="Tomlinson C."/>
            <person name="Wollam A."/>
            <person name="Palsikar V.B."/>
            <person name="Mardis E.R."/>
            <person name="Wilson R.K."/>
        </authorList>
    </citation>
    <scope>NUCLEOTIDE SEQUENCE [LARGE SCALE GENOMIC DNA]</scope>
    <source>
        <strain evidence="2">KA00683</strain>
    </source>
</reference>
<organism evidence="1 2">
    <name type="scientific">Porphyromonas somerae</name>
    <dbReference type="NCBI Taxonomy" id="322095"/>
    <lineage>
        <taxon>Bacteria</taxon>
        <taxon>Pseudomonadati</taxon>
        <taxon>Bacteroidota</taxon>
        <taxon>Bacteroidia</taxon>
        <taxon>Bacteroidales</taxon>
        <taxon>Porphyromonadaceae</taxon>
        <taxon>Porphyromonas</taxon>
    </lineage>
</organism>